<evidence type="ECO:0000256" key="1">
    <source>
        <dbReference type="SAM" id="MobiDB-lite"/>
    </source>
</evidence>
<comment type="caution">
    <text evidence="2">The sequence shown here is derived from an EMBL/GenBank/DDBJ whole genome shotgun (WGS) entry which is preliminary data.</text>
</comment>
<feature type="compositionally biased region" description="Polar residues" evidence="1">
    <location>
        <begin position="58"/>
        <end position="69"/>
    </location>
</feature>
<gene>
    <name evidence="2" type="ORF">RDWZM_006031</name>
</gene>
<proteinExistence type="predicted"/>
<feature type="compositionally biased region" description="Polar residues" evidence="1">
    <location>
        <begin position="113"/>
        <end position="123"/>
    </location>
</feature>
<accession>A0A9Q0M759</accession>
<dbReference type="AlphaFoldDB" id="A0A9Q0M759"/>
<dbReference type="Proteomes" id="UP001142055">
    <property type="component" value="Chromosome 2"/>
</dbReference>
<feature type="compositionally biased region" description="Low complexity" evidence="1">
    <location>
        <begin position="75"/>
        <end position="86"/>
    </location>
</feature>
<evidence type="ECO:0000313" key="3">
    <source>
        <dbReference type="Proteomes" id="UP001142055"/>
    </source>
</evidence>
<protein>
    <submittedName>
        <fullName evidence="2">Uncharacterized protein</fullName>
    </submittedName>
</protein>
<sequence length="151" mass="16703">MQRGSKPPTSDPLFETEDILGSLGLDDDMEETMEIDRVVWNSSIQKDVETKLLADHPPSTSAVIPSTTRPKAITSSPKPASAQAAPGLLTTAGSSRNMEIRDDTFGSFRIGSTPPSQRDQNPQLLHRTPNRHQQPHQQPQQQSDKRNHRSD</sequence>
<name>A0A9Q0M759_BLOTA</name>
<reference evidence="2" key="1">
    <citation type="submission" date="2022-12" db="EMBL/GenBank/DDBJ databases">
        <title>Genome assemblies of Blomia tropicalis.</title>
        <authorList>
            <person name="Cui Y."/>
        </authorList>
    </citation>
    <scope>NUCLEOTIDE SEQUENCE</scope>
    <source>
        <tissue evidence="2">Adult mites</tissue>
    </source>
</reference>
<keyword evidence="3" id="KW-1185">Reference proteome</keyword>
<dbReference type="EMBL" id="JAPWDV010000002">
    <property type="protein sequence ID" value="KAJ6220219.1"/>
    <property type="molecule type" value="Genomic_DNA"/>
</dbReference>
<evidence type="ECO:0000313" key="2">
    <source>
        <dbReference type="EMBL" id="KAJ6220219.1"/>
    </source>
</evidence>
<organism evidence="2 3">
    <name type="scientific">Blomia tropicalis</name>
    <name type="common">Mite</name>
    <dbReference type="NCBI Taxonomy" id="40697"/>
    <lineage>
        <taxon>Eukaryota</taxon>
        <taxon>Metazoa</taxon>
        <taxon>Ecdysozoa</taxon>
        <taxon>Arthropoda</taxon>
        <taxon>Chelicerata</taxon>
        <taxon>Arachnida</taxon>
        <taxon>Acari</taxon>
        <taxon>Acariformes</taxon>
        <taxon>Sarcoptiformes</taxon>
        <taxon>Astigmata</taxon>
        <taxon>Glycyphagoidea</taxon>
        <taxon>Echimyopodidae</taxon>
        <taxon>Blomia</taxon>
    </lineage>
</organism>
<feature type="region of interest" description="Disordered" evidence="1">
    <location>
        <begin position="51"/>
        <end position="151"/>
    </location>
</feature>